<dbReference type="PANTHER" id="PTHR43353:SF6">
    <property type="entry name" value="CYTOPLASMIC ALDEHYDE DEHYDROGENASE (EUROFUNG)"/>
    <property type="match status" value="1"/>
</dbReference>
<dbReference type="STRING" id="767769.A0A1L9U5V6"/>
<feature type="domain" description="Aldehyde dehydrogenase" evidence="2">
    <location>
        <begin position="25"/>
        <end position="476"/>
    </location>
</feature>
<dbReference type="OrthoDB" id="310895at2759"/>
<keyword evidence="1" id="KW-0560">Oxidoreductase</keyword>
<dbReference type="Gene3D" id="3.40.309.10">
    <property type="entry name" value="Aldehyde Dehydrogenase, Chain A, domain 2"/>
    <property type="match status" value="1"/>
</dbReference>
<dbReference type="VEuPathDB" id="FungiDB:ASPBRDRAFT_661690"/>
<dbReference type="RefSeq" id="XP_067474305.1">
    <property type="nucleotide sequence ID" value="XM_067628676.1"/>
</dbReference>
<reference evidence="4" key="1">
    <citation type="journal article" date="2017" name="Genome Biol.">
        <title>Comparative genomics reveals high biological diversity and specific adaptations in the industrially and medically important fungal genus Aspergillus.</title>
        <authorList>
            <person name="de Vries R.P."/>
            <person name="Riley R."/>
            <person name="Wiebenga A."/>
            <person name="Aguilar-Osorio G."/>
            <person name="Amillis S."/>
            <person name="Uchima C.A."/>
            <person name="Anderluh G."/>
            <person name="Asadollahi M."/>
            <person name="Askin M."/>
            <person name="Barry K."/>
            <person name="Battaglia E."/>
            <person name="Bayram O."/>
            <person name="Benocci T."/>
            <person name="Braus-Stromeyer S.A."/>
            <person name="Caldana C."/>
            <person name="Canovas D."/>
            <person name="Cerqueira G.C."/>
            <person name="Chen F."/>
            <person name="Chen W."/>
            <person name="Choi C."/>
            <person name="Clum A."/>
            <person name="Dos Santos R.A."/>
            <person name="Damasio A.R."/>
            <person name="Diallinas G."/>
            <person name="Emri T."/>
            <person name="Fekete E."/>
            <person name="Flipphi M."/>
            <person name="Freyberg S."/>
            <person name="Gallo A."/>
            <person name="Gournas C."/>
            <person name="Habgood R."/>
            <person name="Hainaut M."/>
            <person name="Harispe M.L."/>
            <person name="Henrissat B."/>
            <person name="Hilden K.S."/>
            <person name="Hope R."/>
            <person name="Hossain A."/>
            <person name="Karabika E."/>
            <person name="Karaffa L."/>
            <person name="Karanyi Z."/>
            <person name="Krasevec N."/>
            <person name="Kuo A."/>
            <person name="Kusch H."/>
            <person name="LaButti K."/>
            <person name="Lagendijk E.L."/>
            <person name="Lapidus A."/>
            <person name="Levasseur A."/>
            <person name="Lindquist E."/>
            <person name="Lipzen A."/>
            <person name="Logrieco A.F."/>
            <person name="MacCabe A."/>
            <person name="Maekelae M.R."/>
            <person name="Malavazi I."/>
            <person name="Melin P."/>
            <person name="Meyer V."/>
            <person name="Mielnichuk N."/>
            <person name="Miskei M."/>
            <person name="Molnar A.P."/>
            <person name="Mule G."/>
            <person name="Ngan C.Y."/>
            <person name="Orejas M."/>
            <person name="Orosz E."/>
            <person name="Ouedraogo J.P."/>
            <person name="Overkamp K.M."/>
            <person name="Park H.-S."/>
            <person name="Perrone G."/>
            <person name="Piumi F."/>
            <person name="Punt P.J."/>
            <person name="Ram A.F."/>
            <person name="Ramon A."/>
            <person name="Rauscher S."/>
            <person name="Record E."/>
            <person name="Riano-Pachon D.M."/>
            <person name="Robert V."/>
            <person name="Roehrig J."/>
            <person name="Ruller R."/>
            <person name="Salamov A."/>
            <person name="Salih N.S."/>
            <person name="Samson R.A."/>
            <person name="Sandor E."/>
            <person name="Sanguinetti M."/>
            <person name="Schuetze T."/>
            <person name="Sepcic K."/>
            <person name="Shelest E."/>
            <person name="Sherlock G."/>
            <person name="Sophianopoulou V."/>
            <person name="Squina F.M."/>
            <person name="Sun H."/>
            <person name="Susca A."/>
            <person name="Todd R.B."/>
            <person name="Tsang A."/>
            <person name="Unkles S.E."/>
            <person name="van de Wiele N."/>
            <person name="van Rossen-Uffink D."/>
            <person name="Oliveira J.V."/>
            <person name="Vesth T.C."/>
            <person name="Visser J."/>
            <person name="Yu J.-H."/>
            <person name="Zhou M."/>
            <person name="Andersen M.R."/>
            <person name="Archer D.B."/>
            <person name="Baker S.E."/>
            <person name="Benoit I."/>
            <person name="Brakhage A.A."/>
            <person name="Braus G.H."/>
            <person name="Fischer R."/>
            <person name="Frisvad J.C."/>
            <person name="Goldman G.H."/>
            <person name="Houbraken J."/>
            <person name="Oakley B."/>
            <person name="Pocsi I."/>
            <person name="Scazzocchio C."/>
            <person name="Seiboth B."/>
            <person name="vanKuyk P.A."/>
            <person name="Wortman J."/>
            <person name="Dyer P.S."/>
            <person name="Grigoriev I.V."/>
        </authorList>
    </citation>
    <scope>NUCLEOTIDE SEQUENCE [LARGE SCALE GENOMIC DNA]</scope>
    <source>
        <strain evidence="4">CBS 101740 / IMI 381727 / IBT 21946</strain>
    </source>
</reference>
<dbReference type="InterPro" id="IPR015590">
    <property type="entry name" value="Aldehyde_DH_dom"/>
</dbReference>
<evidence type="ECO:0000313" key="3">
    <source>
        <dbReference type="EMBL" id="OJJ67056.1"/>
    </source>
</evidence>
<dbReference type="GO" id="GO:0004777">
    <property type="term" value="F:succinate-semialdehyde dehydrogenase (NAD+) activity"/>
    <property type="evidence" value="ECO:0007669"/>
    <property type="project" value="TreeGrafter"/>
</dbReference>
<sequence>MKMTVPITDTVPLIINGADIITELTFDVTNPRTGQTWKSSAASPADAVKAVESAQAAFSTWSKTKPAVRRDILLRAAELFKERDAELRQYQIEETGADEKFVDWILPLTVEQLKDVAGRVTSTVQGSVPICLEEGRSAIIFKEPYGVILGIAPWNAPWPLGCRAVSYALAAGNTVVLKGSELSPRCYWAIVDIFRQAGLPDGCLNLVVHRPLDAAEVTEVLIAHPSIKKINFTGSTAVGAIVSSLAGKHLKPIITELGGKASAIILKDADVEKAAEACTLGSFLHAGQVCMSTERIIVHSSLVESFIQAFKTFTEAIFPASGPPPVLVSQSGARKTKTLVSAALESGASVVFGDATETSTPTATMRPIVLRDVPKDTDLYYTESFGPTVTIFTFESEEEALAIANDTEYGLAGAVFTEDLTTGLRVARQYETGNIHINSMSIHDDVSVPHGGVKKSGFGRFTGTPGIEEYLTSRVVTWKTRN</sequence>
<evidence type="ECO:0000313" key="4">
    <source>
        <dbReference type="Proteomes" id="UP000184499"/>
    </source>
</evidence>
<dbReference type="Gene3D" id="3.40.605.10">
    <property type="entry name" value="Aldehyde Dehydrogenase, Chain A, domain 1"/>
    <property type="match status" value="1"/>
</dbReference>
<keyword evidence="4" id="KW-1185">Reference proteome</keyword>
<dbReference type="GO" id="GO:0009450">
    <property type="term" value="P:gamma-aminobutyric acid catabolic process"/>
    <property type="evidence" value="ECO:0007669"/>
    <property type="project" value="TreeGrafter"/>
</dbReference>
<dbReference type="Pfam" id="PF00171">
    <property type="entry name" value="Aldedh"/>
    <property type="match status" value="1"/>
</dbReference>
<evidence type="ECO:0000259" key="2">
    <source>
        <dbReference type="Pfam" id="PF00171"/>
    </source>
</evidence>
<gene>
    <name evidence="3" type="ORF">ASPBRDRAFT_661690</name>
</gene>
<dbReference type="GeneID" id="93581164"/>
<name>A0A1L9U5V6_ASPBC</name>
<dbReference type="SUPFAM" id="SSF53720">
    <property type="entry name" value="ALDH-like"/>
    <property type="match status" value="1"/>
</dbReference>
<proteinExistence type="predicted"/>
<dbReference type="PANTHER" id="PTHR43353">
    <property type="entry name" value="SUCCINATE-SEMIALDEHYDE DEHYDROGENASE, MITOCHONDRIAL"/>
    <property type="match status" value="1"/>
</dbReference>
<dbReference type="InterPro" id="IPR016163">
    <property type="entry name" value="Ald_DH_C"/>
</dbReference>
<dbReference type="Proteomes" id="UP000184499">
    <property type="component" value="Unassembled WGS sequence"/>
</dbReference>
<dbReference type="InterPro" id="IPR016161">
    <property type="entry name" value="Ald_DH/histidinol_DH"/>
</dbReference>
<accession>A0A1L9U5V6</accession>
<evidence type="ECO:0000256" key="1">
    <source>
        <dbReference type="ARBA" id="ARBA00023002"/>
    </source>
</evidence>
<organism evidence="3 4">
    <name type="scientific">Aspergillus brasiliensis (strain CBS 101740 / IMI 381727 / IBT 21946)</name>
    <dbReference type="NCBI Taxonomy" id="767769"/>
    <lineage>
        <taxon>Eukaryota</taxon>
        <taxon>Fungi</taxon>
        <taxon>Dikarya</taxon>
        <taxon>Ascomycota</taxon>
        <taxon>Pezizomycotina</taxon>
        <taxon>Eurotiomycetes</taxon>
        <taxon>Eurotiomycetidae</taxon>
        <taxon>Eurotiales</taxon>
        <taxon>Aspergillaceae</taxon>
        <taxon>Aspergillus</taxon>
        <taxon>Aspergillus subgen. Circumdati</taxon>
    </lineage>
</organism>
<dbReference type="OMA" id="PWNAPYH"/>
<protein>
    <recommendedName>
        <fullName evidence="2">Aldehyde dehydrogenase domain-containing protein</fullName>
    </recommendedName>
</protein>
<dbReference type="AlphaFoldDB" id="A0A1L9U5V6"/>
<dbReference type="CDD" id="cd07105">
    <property type="entry name" value="ALDH_SaliADH"/>
    <property type="match status" value="1"/>
</dbReference>
<dbReference type="InterPro" id="IPR050740">
    <property type="entry name" value="Aldehyde_DH_Superfamily"/>
</dbReference>
<dbReference type="InterPro" id="IPR016162">
    <property type="entry name" value="Ald_DH_N"/>
</dbReference>
<dbReference type="EMBL" id="KV878695">
    <property type="protein sequence ID" value="OJJ67056.1"/>
    <property type="molecule type" value="Genomic_DNA"/>
</dbReference>